<gene>
    <name evidence="1" type="ORF">M9458_053573</name>
</gene>
<feature type="non-terminal residue" evidence="1">
    <location>
        <position position="53"/>
    </location>
</feature>
<keyword evidence="2" id="KW-1185">Reference proteome</keyword>
<proteinExistence type="predicted"/>
<protein>
    <submittedName>
        <fullName evidence="1">Uncharacterized protein</fullName>
    </submittedName>
</protein>
<sequence>ICAEYETDRITIGPLVSAVFANGWIHTAKLMKMIANRRRVLGQSIKPSWSPLH</sequence>
<dbReference type="Proteomes" id="UP001529510">
    <property type="component" value="Unassembled WGS sequence"/>
</dbReference>
<comment type="caution">
    <text evidence="1">The sequence shown here is derived from an EMBL/GenBank/DDBJ whole genome shotgun (WGS) entry which is preliminary data.</text>
</comment>
<dbReference type="EMBL" id="JAMKFB020000258">
    <property type="protein sequence ID" value="KAL0151060.1"/>
    <property type="molecule type" value="Genomic_DNA"/>
</dbReference>
<accession>A0ABD0MN93</accession>
<reference evidence="1 2" key="1">
    <citation type="submission" date="2024-05" db="EMBL/GenBank/DDBJ databases">
        <title>Genome sequencing and assembly of Indian major carp, Cirrhinus mrigala (Hamilton, 1822).</title>
        <authorList>
            <person name="Mohindra V."/>
            <person name="Chowdhury L.M."/>
            <person name="Lal K."/>
            <person name="Jena J.K."/>
        </authorList>
    </citation>
    <scope>NUCLEOTIDE SEQUENCE [LARGE SCALE GENOMIC DNA]</scope>
    <source>
        <strain evidence="1">CM1030</strain>
        <tissue evidence="1">Blood</tissue>
    </source>
</reference>
<evidence type="ECO:0000313" key="2">
    <source>
        <dbReference type="Proteomes" id="UP001529510"/>
    </source>
</evidence>
<evidence type="ECO:0000313" key="1">
    <source>
        <dbReference type="EMBL" id="KAL0151060.1"/>
    </source>
</evidence>
<name>A0ABD0MN93_CIRMR</name>
<dbReference type="AlphaFoldDB" id="A0ABD0MN93"/>
<organism evidence="1 2">
    <name type="scientific">Cirrhinus mrigala</name>
    <name type="common">Mrigala</name>
    <dbReference type="NCBI Taxonomy" id="683832"/>
    <lineage>
        <taxon>Eukaryota</taxon>
        <taxon>Metazoa</taxon>
        <taxon>Chordata</taxon>
        <taxon>Craniata</taxon>
        <taxon>Vertebrata</taxon>
        <taxon>Euteleostomi</taxon>
        <taxon>Actinopterygii</taxon>
        <taxon>Neopterygii</taxon>
        <taxon>Teleostei</taxon>
        <taxon>Ostariophysi</taxon>
        <taxon>Cypriniformes</taxon>
        <taxon>Cyprinidae</taxon>
        <taxon>Labeoninae</taxon>
        <taxon>Labeonini</taxon>
        <taxon>Cirrhinus</taxon>
    </lineage>
</organism>
<feature type="non-terminal residue" evidence="1">
    <location>
        <position position="1"/>
    </location>
</feature>